<evidence type="ECO:0000256" key="4">
    <source>
        <dbReference type="ARBA" id="ARBA00022917"/>
    </source>
</evidence>
<dbReference type="EMBL" id="WKPI01000014">
    <property type="protein sequence ID" value="MSC33281.1"/>
    <property type="molecule type" value="Genomic_DNA"/>
</dbReference>
<protein>
    <recommendedName>
        <fullName evidence="6">Peptide deformylase</fullName>
        <shortName evidence="6">PDF</shortName>
        <ecNumber evidence="6">3.5.1.88</ecNumber>
    </recommendedName>
    <alternativeName>
        <fullName evidence="6">Polypeptide deformylase</fullName>
    </alternativeName>
</protein>
<evidence type="ECO:0000313" key="7">
    <source>
        <dbReference type="EMBL" id="MSA89184.1"/>
    </source>
</evidence>
<evidence type="ECO:0000256" key="5">
    <source>
        <dbReference type="ARBA" id="ARBA00023004"/>
    </source>
</evidence>
<evidence type="ECO:0000256" key="3">
    <source>
        <dbReference type="ARBA" id="ARBA00022801"/>
    </source>
</evidence>
<evidence type="ECO:0000256" key="1">
    <source>
        <dbReference type="ARBA" id="ARBA00010759"/>
    </source>
</evidence>
<dbReference type="RefSeq" id="WP_020223726.1">
    <property type="nucleotide sequence ID" value="NZ_CABKSC010000001.1"/>
</dbReference>
<dbReference type="EMBL" id="WKPJ01000009">
    <property type="protein sequence ID" value="MSA89184.1"/>
    <property type="molecule type" value="Genomic_DNA"/>
</dbReference>
<keyword evidence="10" id="KW-1185">Reference proteome</keyword>
<dbReference type="HAMAP" id="MF_00163">
    <property type="entry name" value="Pep_deformylase"/>
    <property type="match status" value="1"/>
</dbReference>
<evidence type="ECO:0000313" key="10">
    <source>
        <dbReference type="Proteomes" id="UP000480929"/>
    </source>
</evidence>
<dbReference type="InterPro" id="IPR036821">
    <property type="entry name" value="Peptide_deformylase_sf"/>
</dbReference>
<organism evidence="7 9">
    <name type="scientific">Holdemania massiliensis</name>
    <dbReference type="NCBI Taxonomy" id="1468449"/>
    <lineage>
        <taxon>Bacteria</taxon>
        <taxon>Bacillati</taxon>
        <taxon>Bacillota</taxon>
        <taxon>Erysipelotrichia</taxon>
        <taxon>Erysipelotrichales</taxon>
        <taxon>Erysipelotrichaceae</taxon>
        <taxon>Holdemania</taxon>
    </lineage>
</organism>
<proteinExistence type="inferred from homology"/>
<dbReference type="GO" id="GO:0006412">
    <property type="term" value="P:translation"/>
    <property type="evidence" value="ECO:0007669"/>
    <property type="project" value="UniProtKB-UniRule"/>
</dbReference>
<accession>A0A6N7S5P1</accession>
<evidence type="ECO:0000313" key="8">
    <source>
        <dbReference type="EMBL" id="MSC33281.1"/>
    </source>
</evidence>
<keyword evidence="3 6" id="KW-0378">Hydrolase</keyword>
<comment type="function">
    <text evidence="6">Removes the formyl group from the N-terminal Met of newly synthesized proteins. Requires at least a dipeptide for an efficient rate of reaction. N-terminal L-methionine is a prerequisite for activity but the enzyme has broad specificity at other positions.</text>
</comment>
<dbReference type="EC" id="3.5.1.88" evidence="6"/>
<dbReference type="Pfam" id="PF01327">
    <property type="entry name" value="Pep_deformylase"/>
    <property type="match status" value="1"/>
</dbReference>
<name>A0A6N7S5P1_9FIRM</name>
<dbReference type="SUPFAM" id="SSF56420">
    <property type="entry name" value="Peptide deformylase"/>
    <property type="match status" value="1"/>
</dbReference>
<comment type="catalytic activity">
    <reaction evidence="6">
        <text>N-terminal N-formyl-L-methionyl-[peptide] + H2O = N-terminal L-methionyl-[peptide] + formate</text>
        <dbReference type="Rhea" id="RHEA:24420"/>
        <dbReference type="Rhea" id="RHEA-COMP:10639"/>
        <dbReference type="Rhea" id="RHEA-COMP:10640"/>
        <dbReference type="ChEBI" id="CHEBI:15377"/>
        <dbReference type="ChEBI" id="CHEBI:15740"/>
        <dbReference type="ChEBI" id="CHEBI:49298"/>
        <dbReference type="ChEBI" id="CHEBI:64731"/>
        <dbReference type="EC" id="3.5.1.88"/>
    </reaction>
</comment>
<dbReference type="AlphaFoldDB" id="A0A6N7S5P1"/>
<dbReference type="Proteomes" id="UP000433575">
    <property type="component" value="Unassembled WGS sequence"/>
</dbReference>
<dbReference type="GO" id="GO:0042586">
    <property type="term" value="F:peptide deformylase activity"/>
    <property type="evidence" value="ECO:0007669"/>
    <property type="project" value="UniProtKB-UniRule"/>
</dbReference>
<dbReference type="Gene3D" id="3.90.45.10">
    <property type="entry name" value="Peptide deformylase"/>
    <property type="match status" value="1"/>
</dbReference>
<sequence>MNINMDTIVKDNDVHLRDKSAPVSLPLSEEDKNTLIELLNYVKESTDPDLAEAKNLRPAVGIAAIQIGVPKQLLAVVVDEEDKNGNPVHYEYALANAKIVSQSVQNSYLKTGEGCLSVLDDHPGYVIRSARIKVKGYDMLQDREVTFRASGYVAIVLQHEIDHFSGILFYDRINPDDPYAPVENAIVIE</sequence>
<dbReference type="PIRSF" id="PIRSF004749">
    <property type="entry name" value="Pep_def"/>
    <property type="match status" value="1"/>
</dbReference>
<dbReference type="GO" id="GO:0046872">
    <property type="term" value="F:metal ion binding"/>
    <property type="evidence" value="ECO:0007669"/>
    <property type="project" value="UniProtKB-KW"/>
</dbReference>
<dbReference type="InterPro" id="IPR023635">
    <property type="entry name" value="Peptide_deformylase"/>
</dbReference>
<dbReference type="PANTHER" id="PTHR10458:SF22">
    <property type="entry name" value="PEPTIDE DEFORMYLASE"/>
    <property type="match status" value="1"/>
</dbReference>
<evidence type="ECO:0000256" key="6">
    <source>
        <dbReference type="HAMAP-Rule" id="MF_00163"/>
    </source>
</evidence>
<dbReference type="PRINTS" id="PR01576">
    <property type="entry name" value="PDEFORMYLASE"/>
</dbReference>
<dbReference type="OrthoDB" id="9784988at2"/>
<keyword evidence="2 6" id="KW-0479">Metal-binding</keyword>
<evidence type="ECO:0000256" key="2">
    <source>
        <dbReference type="ARBA" id="ARBA00022723"/>
    </source>
</evidence>
<dbReference type="FunFam" id="3.90.45.10:FF:000002">
    <property type="entry name" value="Peptide deformylase"/>
    <property type="match status" value="1"/>
</dbReference>
<feature type="binding site" evidence="6">
    <location>
        <position position="159"/>
    </location>
    <ligand>
        <name>Fe cation</name>
        <dbReference type="ChEBI" id="CHEBI:24875"/>
    </ligand>
</feature>
<dbReference type="Proteomes" id="UP000480929">
    <property type="component" value="Unassembled WGS sequence"/>
</dbReference>
<dbReference type="PANTHER" id="PTHR10458">
    <property type="entry name" value="PEPTIDE DEFORMYLASE"/>
    <property type="match status" value="1"/>
</dbReference>
<dbReference type="CDD" id="cd00487">
    <property type="entry name" value="Pep_deformylase"/>
    <property type="match status" value="1"/>
</dbReference>
<keyword evidence="4 6" id="KW-0648">Protein biosynthesis</keyword>
<comment type="cofactor">
    <cofactor evidence="6">
        <name>Fe(2+)</name>
        <dbReference type="ChEBI" id="CHEBI:29033"/>
    </cofactor>
    <text evidence="6">Binds 1 Fe(2+) ion.</text>
</comment>
<feature type="active site" evidence="6">
    <location>
        <position position="160"/>
    </location>
</feature>
<feature type="binding site" evidence="6">
    <location>
        <position position="115"/>
    </location>
    <ligand>
        <name>Fe cation</name>
        <dbReference type="ChEBI" id="CHEBI:24875"/>
    </ligand>
</feature>
<keyword evidence="5 6" id="KW-0408">Iron</keyword>
<reference evidence="9 10" key="1">
    <citation type="journal article" date="2019" name="Nat. Med.">
        <title>A library of human gut bacterial isolates paired with longitudinal multiomics data enables mechanistic microbiome research.</title>
        <authorList>
            <person name="Poyet M."/>
            <person name="Groussin M."/>
            <person name="Gibbons S.M."/>
            <person name="Avila-Pacheco J."/>
            <person name="Jiang X."/>
            <person name="Kearney S.M."/>
            <person name="Perrotta A.R."/>
            <person name="Berdy B."/>
            <person name="Zhao S."/>
            <person name="Lieberman T.D."/>
            <person name="Swanson P.K."/>
            <person name="Smith M."/>
            <person name="Roesemann S."/>
            <person name="Alexander J.E."/>
            <person name="Rich S.A."/>
            <person name="Livny J."/>
            <person name="Vlamakis H."/>
            <person name="Clish C."/>
            <person name="Bullock K."/>
            <person name="Deik A."/>
            <person name="Scott J."/>
            <person name="Pierce K.A."/>
            <person name="Xavier R.J."/>
            <person name="Alm E.J."/>
        </authorList>
    </citation>
    <scope>NUCLEOTIDE SEQUENCE [LARGE SCALE GENOMIC DNA]</scope>
    <source>
        <strain evidence="7 9">BIOML-A4</strain>
        <strain evidence="8 10">BIOML-A5</strain>
    </source>
</reference>
<dbReference type="NCBIfam" id="TIGR00079">
    <property type="entry name" value="pept_deformyl"/>
    <property type="match status" value="1"/>
</dbReference>
<evidence type="ECO:0000313" key="9">
    <source>
        <dbReference type="Proteomes" id="UP000433575"/>
    </source>
</evidence>
<comment type="caution">
    <text evidence="7">The sequence shown here is derived from an EMBL/GenBank/DDBJ whole genome shotgun (WGS) entry which is preliminary data.</text>
</comment>
<gene>
    <name evidence="6" type="primary">def</name>
    <name evidence="8" type="ORF">GKD88_09130</name>
    <name evidence="7" type="ORF">GKE08_07580</name>
</gene>
<dbReference type="GeneID" id="42455599"/>
<comment type="similarity">
    <text evidence="1 6">Belongs to the polypeptide deformylase family.</text>
</comment>
<feature type="binding site" evidence="6">
    <location>
        <position position="163"/>
    </location>
    <ligand>
        <name>Fe cation</name>
        <dbReference type="ChEBI" id="CHEBI:24875"/>
    </ligand>
</feature>